<feature type="region of interest" description="Disordered" evidence="1">
    <location>
        <begin position="1"/>
        <end position="30"/>
    </location>
</feature>
<organism evidence="2 3">
    <name type="scientific">Clathrus columnatus</name>
    <dbReference type="NCBI Taxonomy" id="1419009"/>
    <lineage>
        <taxon>Eukaryota</taxon>
        <taxon>Fungi</taxon>
        <taxon>Dikarya</taxon>
        <taxon>Basidiomycota</taxon>
        <taxon>Agaricomycotina</taxon>
        <taxon>Agaricomycetes</taxon>
        <taxon>Phallomycetidae</taxon>
        <taxon>Phallales</taxon>
        <taxon>Clathraceae</taxon>
        <taxon>Clathrus</taxon>
    </lineage>
</organism>
<name>A0AAV5A1S7_9AGAM</name>
<sequence length="88" mass="9790">LRRRNIDKSTPHLSDIHLPTLSLSRNDPAQTQRSVLRHLHESLGVEMAERSDPVIIGDTNTAEPDVDYVRGHGDFDNLDDNMNSGGAM</sequence>
<evidence type="ECO:0000256" key="1">
    <source>
        <dbReference type="SAM" id="MobiDB-lite"/>
    </source>
</evidence>
<feature type="compositionally biased region" description="Basic and acidic residues" evidence="1">
    <location>
        <begin position="1"/>
        <end position="10"/>
    </location>
</feature>
<dbReference type="Proteomes" id="UP001050691">
    <property type="component" value="Unassembled WGS sequence"/>
</dbReference>
<gene>
    <name evidence="2" type="ORF">Clacol_000032</name>
</gene>
<evidence type="ECO:0000313" key="3">
    <source>
        <dbReference type="Proteomes" id="UP001050691"/>
    </source>
</evidence>
<keyword evidence="3" id="KW-1185">Reference proteome</keyword>
<accession>A0AAV5A1S7</accession>
<protein>
    <submittedName>
        <fullName evidence="2">Uncharacterized protein</fullName>
    </submittedName>
</protein>
<reference evidence="2" key="1">
    <citation type="submission" date="2021-10" db="EMBL/GenBank/DDBJ databases">
        <title>De novo Genome Assembly of Clathrus columnatus (Basidiomycota, Fungi) Using Illumina and Nanopore Sequence Data.</title>
        <authorList>
            <person name="Ogiso-Tanaka E."/>
            <person name="Itagaki H."/>
            <person name="Hosoya T."/>
            <person name="Hosaka K."/>
        </authorList>
    </citation>
    <scope>NUCLEOTIDE SEQUENCE</scope>
    <source>
        <strain evidence="2">MO-923</strain>
    </source>
</reference>
<dbReference type="EMBL" id="BPWL01000001">
    <property type="protein sequence ID" value="GJJ05845.1"/>
    <property type="molecule type" value="Genomic_DNA"/>
</dbReference>
<evidence type="ECO:0000313" key="2">
    <source>
        <dbReference type="EMBL" id="GJJ05845.1"/>
    </source>
</evidence>
<dbReference type="AlphaFoldDB" id="A0AAV5A1S7"/>
<feature type="non-terminal residue" evidence="2">
    <location>
        <position position="1"/>
    </location>
</feature>
<proteinExistence type="predicted"/>
<feature type="compositionally biased region" description="Polar residues" evidence="1">
    <location>
        <begin position="21"/>
        <end position="30"/>
    </location>
</feature>
<comment type="caution">
    <text evidence="2">The sequence shown here is derived from an EMBL/GenBank/DDBJ whole genome shotgun (WGS) entry which is preliminary data.</text>
</comment>